<gene>
    <name evidence="2" type="ORF">PUMCH_002901</name>
</gene>
<evidence type="ECO:0000313" key="3">
    <source>
        <dbReference type="Proteomes" id="UP001338582"/>
    </source>
</evidence>
<dbReference type="KEGG" id="asau:88173965"/>
<organism evidence="2 3">
    <name type="scientific">Australozyma saopauloensis</name>
    <dbReference type="NCBI Taxonomy" id="291208"/>
    <lineage>
        <taxon>Eukaryota</taxon>
        <taxon>Fungi</taxon>
        <taxon>Dikarya</taxon>
        <taxon>Ascomycota</taxon>
        <taxon>Saccharomycotina</taxon>
        <taxon>Pichiomycetes</taxon>
        <taxon>Metschnikowiaceae</taxon>
        <taxon>Australozyma</taxon>
    </lineage>
</organism>
<dbReference type="RefSeq" id="XP_062877963.1">
    <property type="nucleotide sequence ID" value="XM_063021893.1"/>
</dbReference>
<keyword evidence="3" id="KW-1185">Reference proteome</keyword>
<name>A0AAX4HBA3_9ASCO</name>
<dbReference type="EMBL" id="CP138896">
    <property type="protein sequence ID" value="WPK25581.1"/>
    <property type="molecule type" value="Genomic_DNA"/>
</dbReference>
<dbReference type="GeneID" id="88173965"/>
<feature type="compositionally biased region" description="Polar residues" evidence="1">
    <location>
        <begin position="41"/>
        <end position="56"/>
    </location>
</feature>
<dbReference type="Proteomes" id="UP001338582">
    <property type="component" value="Chromosome 3"/>
</dbReference>
<proteinExistence type="predicted"/>
<evidence type="ECO:0000313" key="2">
    <source>
        <dbReference type="EMBL" id="WPK25581.1"/>
    </source>
</evidence>
<feature type="region of interest" description="Disordered" evidence="1">
    <location>
        <begin position="1"/>
        <end position="80"/>
    </location>
</feature>
<protein>
    <submittedName>
        <fullName evidence="2">Uncharacterized protein</fullName>
    </submittedName>
</protein>
<feature type="compositionally biased region" description="Basic and acidic residues" evidence="1">
    <location>
        <begin position="1"/>
        <end position="13"/>
    </location>
</feature>
<accession>A0AAX4HBA3</accession>
<dbReference type="AlphaFoldDB" id="A0AAX4HBA3"/>
<sequence>MTKRELKTERRSNGVDASQKKLPKKQERQPNNLHPTHETTAHNPNSNNRNTHTPNSLIHPPSPLILTQTQSQRKKRSRSPVHTLIYHRTHASFPIRPCPQQTHNNTPAVTTTKRAIKTQQNQCRAPRPTHAFFSCKFPVCCSCIHREAVFFFARLSPGIPR</sequence>
<reference evidence="2 3" key="1">
    <citation type="submission" date="2023-10" db="EMBL/GenBank/DDBJ databases">
        <title>Draft Genome Sequence of Candida saopaulonensis from a very Premature Infant with Sepsis.</title>
        <authorList>
            <person name="Ning Y."/>
            <person name="Dai R."/>
            <person name="Xiao M."/>
            <person name="Xu Y."/>
            <person name="Yan Q."/>
            <person name="Zhang L."/>
        </authorList>
    </citation>
    <scope>NUCLEOTIDE SEQUENCE [LARGE SCALE GENOMIC DNA]</scope>
    <source>
        <strain evidence="2 3">19XY460</strain>
    </source>
</reference>
<evidence type="ECO:0000256" key="1">
    <source>
        <dbReference type="SAM" id="MobiDB-lite"/>
    </source>
</evidence>